<keyword evidence="3" id="KW-1185">Reference proteome</keyword>
<gene>
    <name evidence="2" type="ORF">DL546_002586</name>
</gene>
<comment type="caution">
    <text evidence="2">The sequence shown here is derived from an EMBL/GenBank/DDBJ whole genome shotgun (WGS) entry which is preliminary data.</text>
</comment>
<dbReference type="EMBL" id="QVQW01000042">
    <property type="protein sequence ID" value="RKU43476.1"/>
    <property type="molecule type" value="Genomic_DNA"/>
</dbReference>
<proteinExistence type="predicted"/>
<name>A0A420Y6G4_9PEZI</name>
<dbReference type="Pfam" id="PF24476">
    <property type="entry name" value="DUF7580"/>
    <property type="match status" value="1"/>
</dbReference>
<evidence type="ECO:0000259" key="1">
    <source>
        <dbReference type="Pfam" id="PF24476"/>
    </source>
</evidence>
<protein>
    <recommendedName>
        <fullName evidence="1">DUF7580 domain-containing protein</fullName>
    </recommendedName>
</protein>
<reference evidence="2 3" key="1">
    <citation type="submission" date="2018-08" db="EMBL/GenBank/DDBJ databases">
        <title>Draft genome of the lignicolous fungus Coniochaeta pulveracea.</title>
        <authorList>
            <person name="Borstlap C.J."/>
            <person name="De Witt R.N."/>
            <person name="Botha A."/>
            <person name="Volschenk H."/>
        </authorList>
    </citation>
    <scope>NUCLEOTIDE SEQUENCE [LARGE SCALE GENOMIC DNA]</scope>
    <source>
        <strain evidence="2 3">CAB683</strain>
    </source>
</reference>
<dbReference type="AlphaFoldDB" id="A0A420Y6G4"/>
<evidence type="ECO:0000313" key="2">
    <source>
        <dbReference type="EMBL" id="RKU43476.1"/>
    </source>
</evidence>
<evidence type="ECO:0000313" key="3">
    <source>
        <dbReference type="Proteomes" id="UP000275385"/>
    </source>
</evidence>
<dbReference type="PANTHER" id="PTHR35186">
    <property type="entry name" value="ANK_REP_REGION DOMAIN-CONTAINING PROTEIN"/>
    <property type="match status" value="1"/>
</dbReference>
<sequence>MSGIEVAGLVLGAFPIAIWALEQYRDVARVMGFWYEIRSEYQRSFHELKFHRLTFRRNLERLILPLVSDDAQLQRLISDPGGEAWKDPDIQKALEARLHGSYELYLDILGELQRVMQELNKELVIDNDVLKAKVNEESMAKDKAKSRLRRTVDRSNRDYQVFRVKFSVGEGTRTRLFGELQTYNDRLEKLMASSDIVAELENIRQGQPENQSRALTTAMSKFWNHAEKLYRALAVAWSCSCRDHHRARLMLQHRTSTNRDFRLHLEGGVQEATMWPLCSVLFHTVDSLPGKPDLEAMVKTSAPISSSAPQAFTQPQAIPSGAYKTKKKVKIAGSQSFSMTHMSSHTATLLAQTTTTVAQQPMASPTSGEGVIARPEAKPITNLCDALATNPLGAKPANLLGFLSQEDSDVRFAIRLEHPVSPAQPHISLSQLFSREQRPPLTRRQRYRLALTLASSFVQIQDTAWLQNPWDKGNVYFYVVTTSQPPGADLDSPFIISRFHQHHSTTQTTSNIFGDWAQHNQTSTGCDVAGIASLGILLLELCFGRAVEQHPSWLPFAGEATDGMRAGLALITALEWLKDVNDEAGADYTAAVEWCLAGCRTLPGDRSWRKLMVERVVEPLNRCLGYLG</sequence>
<dbReference type="InterPro" id="IPR056002">
    <property type="entry name" value="DUF7580"/>
</dbReference>
<dbReference type="OrthoDB" id="3565018at2759"/>
<dbReference type="STRING" id="177199.A0A420Y6G4"/>
<feature type="domain" description="DUF7580" evidence="1">
    <location>
        <begin position="379"/>
        <end position="622"/>
    </location>
</feature>
<dbReference type="Proteomes" id="UP000275385">
    <property type="component" value="Unassembled WGS sequence"/>
</dbReference>
<organism evidence="2 3">
    <name type="scientific">Coniochaeta pulveracea</name>
    <dbReference type="NCBI Taxonomy" id="177199"/>
    <lineage>
        <taxon>Eukaryota</taxon>
        <taxon>Fungi</taxon>
        <taxon>Dikarya</taxon>
        <taxon>Ascomycota</taxon>
        <taxon>Pezizomycotina</taxon>
        <taxon>Sordariomycetes</taxon>
        <taxon>Sordariomycetidae</taxon>
        <taxon>Coniochaetales</taxon>
        <taxon>Coniochaetaceae</taxon>
        <taxon>Coniochaeta</taxon>
    </lineage>
</organism>
<accession>A0A420Y6G4</accession>
<dbReference type="PANTHER" id="PTHR35186:SF4">
    <property type="entry name" value="PRION-INHIBITION AND PROPAGATION HELO DOMAIN-CONTAINING PROTEIN"/>
    <property type="match status" value="1"/>
</dbReference>